<dbReference type="SUPFAM" id="SSF48350">
    <property type="entry name" value="GTPase activation domain, GAP"/>
    <property type="match status" value="1"/>
</dbReference>
<feature type="domain" description="F-BAR" evidence="5">
    <location>
        <begin position="2"/>
        <end position="440"/>
    </location>
</feature>
<dbReference type="SMART" id="SM00055">
    <property type="entry name" value="FCH"/>
    <property type="match status" value="1"/>
</dbReference>
<feature type="domain" description="Rho-GAP" evidence="4">
    <location>
        <begin position="474"/>
        <end position="672"/>
    </location>
</feature>
<organism evidence="6 7">
    <name type="scientific">Choiromyces venosus 120613-1</name>
    <dbReference type="NCBI Taxonomy" id="1336337"/>
    <lineage>
        <taxon>Eukaryota</taxon>
        <taxon>Fungi</taxon>
        <taxon>Dikarya</taxon>
        <taxon>Ascomycota</taxon>
        <taxon>Pezizomycotina</taxon>
        <taxon>Pezizomycetes</taxon>
        <taxon>Pezizales</taxon>
        <taxon>Tuberaceae</taxon>
        <taxon>Choiromyces</taxon>
    </lineage>
</organism>
<dbReference type="CDD" id="cd04399">
    <property type="entry name" value="RhoGAP_fRGD2"/>
    <property type="match status" value="1"/>
</dbReference>
<feature type="compositionally biased region" description="Basic and acidic residues" evidence="2">
    <location>
        <begin position="766"/>
        <end position="778"/>
    </location>
</feature>
<feature type="region of interest" description="Disordered" evidence="2">
    <location>
        <begin position="682"/>
        <end position="867"/>
    </location>
</feature>
<keyword evidence="1" id="KW-0175">Coiled coil</keyword>
<feature type="compositionally biased region" description="Basic and acidic residues" evidence="2">
    <location>
        <begin position="693"/>
        <end position="704"/>
    </location>
</feature>
<feature type="region of interest" description="Disordered" evidence="2">
    <location>
        <begin position="164"/>
        <end position="186"/>
    </location>
</feature>
<dbReference type="FunFam" id="1.10.555.10:FF:000044">
    <property type="entry name" value="Rho-gtpase-activating protein 8"/>
    <property type="match status" value="1"/>
</dbReference>
<evidence type="ECO:0000259" key="4">
    <source>
        <dbReference type="PROSITE" id="PS50238"/>
    </source>
</evidence>
<dbReference type="Pfam" id="PF00610">
    <property type="entry name" value="DEP"/>
    <property type="match status" value="1"/>
</dbReference>
<proteinExistence type="predicted"/>
<dbReference type="GO" id="GO:0000935">
    <property type="term" value="C:division septum"/>
    <property type="evidence" value="ECO:0007669"/>
    <property type="project" value="TreeGrafter"/>
</dbReference>
<dbReference type="InterPro" id="IPR036390">
    <property type="entry name" value="WH_DNA-bd_sf"/>
</dbReference>
<dbReference type="InterPro" id="IPR000591">
    <property type="entry name" value="DEP_dom"/>
</dbReference>
<dbReference type="GO" id="GO:0005737">
    <property type="term" value="C:cytoplasm"/>
    <property type="evidence" value="ECO:0007669"/>
    <property type="project" value="TreeGrafter"/>
</dbReference>
<feature type="compositionally biased region" description="Low complexity" evidence="2">
    <location>
        <begin position="165"/>
        <end position="174"/>
    </location>
</feature>
<sequence>MPGFADSFWSGDYAGGLGVLFGKLQQGVIENQQIVQIAKLRADAEDAYGQRLGTIPPGAEKPGGFGRDDGASVRKAFDGLKKEMDDAGKNHRKVADNIRQLVINPFSKWCEAHEERIINSHDDLQGQIKNHDKQAEAVKKLRSHYFNKCRLVEDLEEETKFIQVPAPGTPSSATSPPPTAPAAVATATPEIKLPEPEDPEDDEPLEIGDLFYQPVEVKKMLSHMLETIPLGEVKVAILGTYQNVSTGENIVKFIQENLGATSISHAERIGQDLVTHGFLRLVGSVGNTFANSPKLHYQWRPKTFQLTGKPEKPVQKAAKALENGDSVESPTMAYVGDYLGGLLTNQHPGETPGDRLRREASEADERYKAGVKKLDLMRCALEESMMEHLKFMERCELDRLKAIKAVILDLSGAISNVIPSIQATVDNMLLYQETIQPLGDLRYMLESYRTGSYVPKVVTYESYYNSVDEQTFGVDLEARARADRKRVPIIITSILTYLDHHYPDLEGDEARRGIWLVDVPLAATHHLRNAINTGKAIPKEVLATYEIPIVASVLKLYLLELPDSLVSSHKYEIIKTVYTTHGTEGEENRRLAVIQNTLGSLPLTNIATLDAITTHFTRLIELTSADEAYVTSLAHGLSSCILRPRVESSLTQHERHAYRLVRDLFAHKEQIFGELKRASTLNSGRARAISTDESQRRAHVEARNRAVIGAARSRPSSPAPSSRHRREVSTDGGNRFPIQTSPTSGSPRTSRYRPSSLEVPGGASSLDRDQKLDSEVEAPRVSGEPESFTHHESEESSPATPTAGLEKSNSLTRKSHAGGGSTRFPRKGANLVRSAAGGPKRDSLSMGGSFEEERPTGVSLTDRPMDD</sequence>
<feature type="compositionally biased region" description="Low complexity" evidence="2">
    <location>
        <begin position="740"/>
        <end position="756"/>
    </location>
</feature>
<evidence type="ECO:0000259" key="5">
    <source>
        <dbReference type="PROSITE" id="PS51741"/>
    </source>
</evidence>
<dbReference type="PROSITE" id="PS50186">
    <property type="entry name" value="DEP"/>
    <property type="match status" value="1"/>
</dbReference>
<dbReference type="SUPFAM" id="SSF46785">
    <property type="entry name" value="Winged helix' DNA-binding domain"/>
    <property type="match status" value="1"/>
</dbReference>
<dbReference type="SMART" id="SM00049">
    <property type="entry name" value="DEP"/>
    <property type="match status" value="1"/>
</dbReference>
<dbReference type="InterPro" id="IPR027267">
    <property type="entry name" value="AH/BAR_dom_sf"/>
</dbReference>
<dbReference type="PROSITE" id="PS50238">
    <property type="entry name" value="RHOGAP"/>
    <property type="match status" value="1"/>
</dbReference>
<protein>
    <recommendedName>
        <fullName evidence="8">Rho-GTPase-activating protein 8</fullName>
    </recommendedName>
</protein>
<dbReference type="Pfam" id="PF00620">
    <property type="entry name" value="RhoGAP"/>
    <property type="match status" value="1"/>
</dbReference>
<dbReference type="GO" id="GO:0005886">
    <property type="term" value="C:plasma membrane"/>
    <property type="evidence" value="ECO:0007669"/>
    <property type="project" value="TreeGrafter"/>
</dbReference>
<dbReference type="SUPFAM" id="SSF103657">
    <property type="entry name" value="BAR/IMD domain-like"/>
    <property type="match status" value="1"/>
</dbReference>
<feature type="domain" description="DEP" evidence="3">
    <location>
        <begin position="240"/>
        <end position="309"/>
    </location>
</feature>
<gene>
    <name evidence="6" type="ORF">L873DRAFT_1716638</name>
</gene>
<dbReference type="PANTHER" id="PTHR23065:SF17">
    <property type="entry name" value="RHO-GTPASE-ACTIVATING PROTEIN RGD2"/>
    <property type="match status" value="1"/>
</dbReference>
<dbReference type="SMART" id="SM00324">
    <property type="entry name" value="RhoGAP"/>
    <property type="match status" value="1"/>
</dbReference>
<feature type="compositionally biased region" description="Low complexity" evidence="2">
    <location>
        <begin position="710"/>
        <end position="721"/>
    </location>
</feature>
<dbReference type="InterPro" id="IPR000198">
    <property type="entry name" value="RhoGAP_dom"/>
</dbReference>
<dbReference type="InterPro" id="IPR001060">
    <property type="entry name" value="FCH_dom"/>
</dbReference>
<evidence type="ECO:0000313" key="6">
    <source>
        <dbReference type="EMBL" id="RPA90781.1"/>
    </source>
</evidence>
<accession>A0A3N4J2J9</accession>
<dbReference type="OrthoDB" id="2155291at2759"/>
<dbReference type="InterPro" id="IPR031160">
    <property type="entry name" value="F_BAR_dom"/>
</dbReference>
<dbReference type="Gene3D" id="1.20.1270.60">
    <property type="entry name" value="Arfaptin homology (AH) domain/BAR domain"/>
    <property type="match status" value="2"/>
</dbReference>
<evidence type="ECO:0008006" key="8">
    <source>
        <dbReference type="Google" id="ProtNLM"/>
    </source>
</evidence>
<dbReference type="PANTHER" id="PTHR23065">
    <property type="entry name" value="PROLINE-SERINE-THREONINE PHOSPHATASE INTERACTING PROTEIN 1"/>
    <property type="match status" value="1"/>
</dbReference>
<dbReference type="AlphaFoldDB" id="A0A3N4J2J9"/>
<dbReference type="GO" id="GO:0007264">
    <property type="term" value="P:small GTPase-mediated signal transduction"/>
    <property type="evidence" value="ECO:0007669"/>
    <property type="project" value="TreeGrafter"/>
</dbReference>
<dbReference type="FunFam" id="1.20.1270.60:FF:000050">
    <property type="entry name" value="RhoGAP and Fes/CIP4 domain protein"/>
    <property type="match status" value="1"/>
</dbReference>
<evidence type="ECO:0000256" key="1">
    <source>
        <dbReference type="PROSITE-ProRule" id="PRU01077"/>
    </source>
</evidence>
<evidence type="ECO:0000256" key="2">
    <source>
        <dbReference type="SAM" id="MobiDB-lite"/>
    </source>
</evidence>
<dbReference type="GO" id="GO:0005096">
    <property type="term" value="F:GTPase activator activity"/>
    <property type="evidence" value="ECO:0007669"/>
    <property type="project" value="TreeGrafter"/>
</dbReference>
<keyword evidence="7" id="KW-1185">Reference proteome</keyword>
<dbReference type="GO" id="GO:0007010">
    <property type="term" value="P:cytoskeleton organization"/>
    <property type="evidence" value="ECO:0007669"/>
    <property type="project" value="TreeGrafter"/>
</dbReference>
<name>A0A3N4J2J9_9PEZI</name>
<dbReference type="Pfam" id="PF00611">
    <property type="entry name" value="FCH"/>
    <property type="match status" value="1"/>
</dbReference>
<dbReference type="STRING" id="1336337.A0A3N4J2J9"/>
<evidence type="ECO:0000313" key="7">
    <source>
        <dbReference type="Proteomes" id="UP000276215"/>
    </source>
</evidence>
<reference evidence="6 7" key="1">
    <citation type="journal article" date="2018" name="Nat. Ecol. Evol.">
        <title>Pezizomycetes genomes reveal the molecular basis of ectomycorrhizal truffle lifestyle.</title>
        <authorList>
            <person name="Murat C."/>
            <person name="Payen T."/>
            <person name="Noel B."/>
            <person name="Kuo A."/>
            <person name="Morin E."/>
            <person name="Chen J."/>
            <person name="Kohler A."/>
            <person name="Krizsan K."/>
            <person name="Balestrini R."/>
            <person name="Da Silva C."/>
            <person name="Montanini B."/>
            <person name="Hainaut M."/>
            <person name="Levati E."/>
            <person name="Barry K.W."/>
            <person name="Belfiori B."/>
            <person name="Cichocki N."/>
            <person name="Clum A."/>
            <person name="Dockter R.B."/>
            <person name="Fauchery L."/>
            <person name="Guy J."/>
            <person name="Iotti M."/>
            <person name="Le Tacon F."/>
            <person name="Lindquist E.A."/>
            <person name="Lipzen A."/>
            <person name="Malagnac F."/>
            <person name="Mello A."/>
            <person name="Molinier V."/>
            <person name="Miyauchi S."/>
            <person name="Poulain J."/>
            <person name="Riccioni C."/>
            <person name="Rubini A."/>
            <person name="Sitrit Y."/>
            <person name="Splivallo R."/>
            <person name="Traeger S."/>
            <person name="Wang M."/>
            <person name="Zifcakova L."/>
            <person name="Wipf D."/>
            <person name="Zambonelli A."/>
            <person name="Paolocci F."/>
            <person name="Nowrousian M."/>
            <person name="Ottonello S."/>
            <person name="Baldrian P."/>
            <person name="Spatafora J.W."/>
            <person name="Henrissat B."/>
            <person name="Nagy L.G."/>
            <person name="Aury J.M."/>
            <person name="Wincker P."/>
            <person name="Grigoriev I.V."/>
            <person name="Bonfante P."/>
            <person name="Martin F.M."/>
        </authorList>
    </citation>
    <scope>NUCLEOTIDE SEQUENCE [LARGE SCALE GENOMIC DNA]</scope>
    <source>
        <strain evidence="6 7">120613-1</strain>
    </source>
</reference>
<dbReference type="Proteomes" id="UP000276215">
    <property type="component" value="Unassembled WGS sequence"/>
</dbReference>
<dbReference type="Gene3D" id="1.10.555.10">
    <property type="entry name" value="Rho GTPase activation protein"/>
    <property type="match status" value="1"/>
</dbReference>
<dbReference type="EMBL" id="ML120514">
    <property type="protein sequence ID" value="RPA90781.1"/>
    <property type="molecule type" value="Genomic_DNA"/>
</dbReference>
<dbReference type="InterPro" id="IPR008936">
    <property type="entry name" value="Rho_GTPase_activation_prot"/>
</dbReference>
<dbReference type="PROSITE" id="PS51741">
    <property type="entry name" value="F_BAR"/>
    <property type="match status" value="1"/>
</dbReference>
<evidence type="ECO:0000259" key="3">
    <source>
        <dbReference type="PROSITE" id="PS50186"/>
    </source>
</evidence>